<feature type="domain" description="HTH lysR-type" evidence="5">
    <location>
        <begin position="13"/>
        <end position="70"/>
    </location>
</feature>
<keyword evidence="3" id="KW-0238">DNA-binding</keyword>
<dbReference type="Gene3D" id="3.40.190.10">
    <property type="entry name" value="Periplasmic binding protein-like II"/>
    <property type="match status" value="2"/>
</dbReference>
<evidence type="ECO:0000259" key="5">
    <source>
        <dbReference type="PROSITE" id="PS50931"/>
    </source>
</evidence>
<dbReference type="PRINTS" id="PR00039">
    <property type="entry name" value="HTHLYSR"/>
</dbReference>
<keyword evidence="4" id="KW-0804">Transcription</keyword>
<reference evidence="6 7" key="1">
    <citation type="submission" date="2018-03" db="EMBL/GenBank/DDBJ databases">
        <title>Genomic Encyclopedia of Archaeal and Bacterial Type Strains, Phase II (KMG-II): from individual species to whole genera.</title>
        <authorList>
            <person name="Goeker M."/>
        </authorList>
    </citation>
    <scope>NUCLEOTIDE SEQUENCE [LARGE SCALE GENOMIC DNA]</scope>
    <source>
        <strain evidence="6 7">DSM 45601</strain>
    </source>
</reference>
<dbReference type="EMBL" id="PVZC01000004">
    <property type="protein sequence ID" value="PRX98874.1"/>
    <property type="molecule type" value="Genomic_DNA"/>
</dbReference>
<comment type="caution">
    <text evidence="6">The sequence shown here is derived from an EMBL/GenBank/DDBJ whole genome shotgun (WGS) entry which is preliminary data.</text>
</comment>
<dbReference type="PANTHER" id="PTHR30346:SF0">
    <property type="entry name" value="HCA OPERON TRANSCRIPTIONAL ACTIVATOR HCAR"/>
    <property type="match status" value="1"/>
</dbReference>
<dbReference type="InterPro" id="IPR000847">
    <property type="entry name" value="LysR_HTH_N"/>
</dbReference>
<comment type="similarity">
    <text evidence="1">Belongs to the LysR transcriptional regulatory family.</text>
</comment>
<sequence>MTFGLECQNTDIMEMREVEAFLAVAEELHFGRAARRLHISPSRISQTVRVLERRVGAPLFERSSRRVRLTPLGRRLLADFAPAYQRLREGLREAQQAAHPTTATAVIRVGFASTLFSEVQPTLLAAFAAADPAPRLVASTHPPNDLYRWLERDEFEVDLFFLWSPGDPPLVPGRLRSGPVVRREPRGVIMPPNHPLARRSVVDVEELADHDVLFPSGHPQYADAWTPAATPGGRPIRRVHRDAHYLEDLPRVMADGDLVHVVIADLPRLFPIEGTVTLPLVGLPPVVCVPVWPPERDTPQVRGLAAVAARTGADLGWTKG</sequence>
<evidence type="ECO:0000313" key="7">
    <source>
        <dbReference type="Proteomes" id="UP000237846"/>
    </source>
</evidence>
<dbReference type="Gene3D" id="1.10.10.10">
    <property type="entry name" value="Winged helix-like DNA-binding domain superfamily/Winged helix DNA-binding domain"/>
    <property type="match status" value="1"/>
</dbReference>
<proteinExistence type="inferred from homology"/>
<evidence type="ECO:0000256" key="4">
    <source>
        <dbReference type="ARBA" id="ARBA00023163"/>
    </source>
</evidence>
<dbReference type="FunFam" id="1.10.10.10:FF:000001">
    <property type="entry name" value="LysR family transcriptional regulator"/>
    <property type="match status" value="1"/>
</dbReference>
<gene>
    <name evidence="6" type="ORF">CLV72_104454</name>
</gene>
<keyword evidence="2" id="KW-0805">Transcription regulation</keyword>
<evidence type="ECO:0000313" key="6">
    <source>
        <dbReference type="EMBL" id="PRX98874.1"/>
    </source>
</evidence>
<name>A0A2T0Q4Z5_9ACTN</name>
<dbReference type="GO" id="GO:0003677">
    <property type="term" value="F:DNA binding"/>
    <property type="evidence" value="ECO:0007669"/>
    <property type="project" value="UniProtKB-KW"/>
</dbReference>
<evidence type="ECO:0000256" key="1">
    <source>
        <dbReference type="ARBA" id="ARBA00009437"/>
    </source>
</evidence>
<dbReference type="Pfam" id="PF03466">
    <property type="entry name" value="LysR_substrate"/>
    <property type="match status" value="1"/>
</dbReference>
<protein>
    <submittedName>
        <fullName evidence="6">LysR family transcriptional regulator</fullName>
    </submittedName>
</protein>
<evidence type="ECO:0000256" key="2">
    <source>
        <dbReference type="ARBA" id="ARBA00023015"/>
    </source>
</evidence>
<keyword evidence="7" id="KW-1185">Reference proteome</keyword>
<dbReference type="PROSITE" id="PS50931">
    <property type="entry name" value="HTH_LYSR"/>
    <property type="match status" value="1"/>
</dbReference>
<dbReference type="SUPFAM" id="SSF46785">
    <property type="entry name" value="Winged helix' DNA-binding domain"/>
    <property type="match status" value="1"/>
</dbReference>
<dbReference type="InterPro" id="IPR036388">
    <property type="entry name" value="WH-like_DNA-bd_sf"/>
</dbReference>
<dbReference type="Proteomes" id="UP000237846">
    <property type="component" value="Unassembled WGS sequence"/>
</dbReference>
<evidence type="ECO:0000256" key="3">
    <source>
        <dbReference type="ARBA" id="ARBA00023125"/>
    </source>
</evidence>
<dbReference type="InterPro" id="IPR036390">
    <property type="entry name" value="WH_DNA-bd_sf"/>
</dbReference>
<organism evidence="6 7">
    <name type="scientific">Allonocardiopsis opalescens</name>
    <dbReference type="NCBI Taxonomy" id="1144618"/>
    <lineage>
        <taxon>Bacteria</taxon>
        <taxon>Bacillati</taxon>
        <taxon>Actinomycetota</taxon>
        <taxon>Actinomycetes</taxon>
        <taxon>Streptosporangiales</taxon>
        <taxon>Allonocardiopsis</taxon>
    </lineage>
</organism>
<dbReference type="OrthoDB" id="79118at2"/>
<accession>A0A2T0Q4Z5</accession>
<dbReference type="InterPro" id="IPR005119">
    <property type="entry name" value="LysR_subst-bd"/>
</dbReference>
<dbReference type="GO" id="GO:0032993">
    <property type="term" value="C:protein-DNA complex"/>
    <property type="evidence" value="ECO:0007669"/>
    <property type="project" value="TreeGrafter"/>
</dbReference>
<dbReference type="PANTHER" id="PTHR30346">
    <property type="entry name" value="TRANSCRIPTIONAL DUAL REGULATOR HCAR-RELATED"/>
    <property type="match status" value="1"/>
</dbReference>
<dbReference type="GO" id="GO:0003700">
    <property type="term" value="F:DNA-binding transcription factor activity"/>
    <property type="evidence" value="ECO:0007669"/>
    <property type="project" value="InterPro"/>
</dbReference>
<dbReference type="AlphaFoldDB" id="A0A2T0Q4Z5"/>
<dbReference type="Pfam" id="PF00126">
    <property type="entry name" value="HTH_1"/>
    <property type="match status" value="1"/>
</dbReference>
<dbReference type="SUPFAM" id="SSF53850">
    <property type="entry name" value="Periplasmic binding protein-like II"/>
    <property type="match status" value="1"/>
</dbReference>